<evidence type="ECO:0000256" key="5">
    <source>
        <dbReference type="PIRSR" id="PIRSR619791-2"/>
    </source>
</evidence>
<feature type="chain" id="PRO_5040430150" description="Peroxidase" evidence="6">
    <location>
        <begin position="23"/>
        <end position="973"/>
    </location>
</feature>
<evidence type="ECO:0008006" key="9">
    <source>
        <dbReference type="Google" id="ProtNLM"/>
    </source>
</evidence>
<proteinExistence type="predicted"/>
<dbReference type="GO" id="GO:0020037">
    <property type="term" value="F:heme binding"/>
    <property type="evidence" value="ECO:0007669"/>
    <property type="project" value="InterPro"/>
</dbReference>
<evidence type="ECO:0000313" key="7">
    <source>
        <dbReference type="EMBL" id="CAD0200249.1"/>
    </source>
</evidence>
<dbReference type="AlphaFoldDB" id="A0A9N8L280"/>
<evidence type="ECO:0000256" key="6">
    <source>
        <dbReference type="SAM" id="SignalP"/>
    </source>
</evidence>
<dbReference type="Proteomes" id="UP001154114">
    <property type="component" value="Chromosome 12"/>
</dbReference>
<keyword evidence="3" id="KW-0560">Oxidoreductase</keyword>
<gene>
    <name evidence="7" type="ORF">CINC_LOCUS1936</name>
</gene>
<feature type="signal peptide" evidence="6">
    <location>
        <begin position="1"/>
        <end position="22"/>
    </location>
</feature>
<evidence type="ECO:0000256" key="1">
    <source>
        <dbReference type="ARBA" id="ARBA00004613"/>
    </source>
</evidence>
<name>A0A9N8L280_CHRIL</name>
<dbReference type="SUPFAM" id="SSF48113">
    <property type="entry name" value="Heme-dependent peroxidases"/>
    <property type="match status" value="2"/>
</dbReference>
<keyword evidence="5" id="KW-0479">Metal-binding</keyword>
<accession>A0A9N8L280</accession>
<dbReference type="Gene3D" id="1.10.640.10">
    <property type="entry name" value="Haem peroxidase domain superfamily, animal type"/>
    <property type="match status" value="2"/>
</dbReference>
<dbReference type="InterPro" id="IPR010255">
    <property type="entry name" value="Haem_peroxidase_sf"/>
</dbReference>
<evidence type="ECO:0000313" key="8">
    <source>
        <dbReference type="Proteomes" id="UP001154114"/>
    </source>
</evidence>
<dbReference type="PRINTS" id="PR00457">
    <property type="entry name" value="ANPEROXIDASE"/>
</dbReference>
<comment type="subcellular location">
    <subcellularLocation>
        <location evidence="1">Secreted</location>
    </subcellularLocation>
</comment>
<dbReference type="GO" id="GO:0006979">
    <property type="term" value="P:response to oxidative stress"/>
    <property type="evidence" value="ECO:0007669"/>
    <property type="project" value="InterPro"/>
</dbReference>
<evidence type="ECO:0000256" key="4">
    <source>
        <dbReference type="ARBA" id="ARBA00023180"/>
    </source>
</evidence>
<protein>
    <recommendedName>
        <fullName evidence="9">Peroxidase</fullName>
    </recommendedName>
</protein>
<keyword evidence="6" id="KW-0732">Signal</keyword>
<dbReference type="GO" id="GO:0046872">
    <property type="term" value="F:metal ion binding"/>
    <property type="evidence" value="ECO:0007669"/>
    <property type="project" value="UniProtKB-KW"/>
</dbReference>
<dbReference type="InterPro" id="IPR019791">
    <property type="entry name" value="Haem_peroxidase_animal"/>
</dbReference>
<reference evidence="7" key="1">
    <citation type="submission" date="2021-12" db="EMBL/GenBank/DDBJ databases">
        <authorList>
            <person name="King R."/>
        </authorList>
    </citation>
    <scope>NUCLEOTIDE SEQUENCE</scope>
</reference>
<keyword evidence="8" id="KW-1185">Reference proteome</keyword>
<dbReference type="InterPro" id="IPR037120">
    <property type="entry name" value="Haem_peroxidase_sf_animal"/>
</dbReference>
<evidence type="ECO:0000256" key="3">
    <source>
        <dbReference type="ARBA" id="ARBA00022559"/>
    </source>
</evidence>
<evidence type="ECO:0000256" key="2">
    <source>
        <dbReference type="ARBA" id="ARBA00022525"/>
    </source>
</evidence>
<sequence>MSVTRCVLRVSVFLCLLLNVNGCCLCGWDLGDLFDISPILSGTKSLLEDLFKPCSLADLIDTNIQEDEPILSDVVADCVRRGRELSRAARRRGNELVSNGISLEDYPPGIMHFFSGDLPSDMKKASETSNEILAATKLLQMKYSGSTPNTFLSFLEHQGIRLKDSSCQPVRISCCDSKYRSIDGSCNNEEHPEWGRRGAPFTRIATPRYADGIYAMPVGRSGRQLPNPRVLSTRLFSDQPILSRELNNMNMQWGQFITHDLQLQNMEVTDKGGIQCCLADGKDMLPQEWQNEKCIPICVPEDDPFYRYHGVKCLNFVRSVTAPKDDYSFGYAEQMNTVTSYIDGSPIYGSDKKLASKLRTFVGGKLKQESRKDCIRGFLPTASDKSATCDLRNSSEPCYLAGDVRINQTPTLAMLHTLLLREHNRVADVLSDLNPLWSDERLYQEARRVVVAEIQHITYQEWLPTNFGEQYLRSYRISPSSLYTHDYRGDVNPGVINSFGAAAFRYLHTVVSDNIMLCPSSYSAAYLYRFGAAAFRYLHTVVSDNIMLCPSSYSAAYLYRFGAAAFRYLHTVVSDNIMLCPSSYSAAILHTVVSDYRGDVNPGVINSFGAAAFRYLHTVVSDNIMLCPSSYSAAYLYRFGAAAFRYLHTVVSDNIMLCPSSYSAAYLYRFGAAAFRYLHTVVSDNIMLCPSSYSAAYLYRFGAAAFRYLHTVVSDNIMLCPSSYSAAYLYRLSDYYFNPSLLELTPDSFDDVVRGIVAQNAGEADPFCSGEISNLLFKSRNKWGMDLIAMDIQRGRDHGIASYNDYREICGLQRARTFQDLANEMSQDVTNIISELKKKNPIFQRITALQYVYECVDDIDLFVGGSLERAVHGSILGHTFQCIVAEQFYRTRIGDRYFYDNGEMPHSFTPDQLKEIKKASMARLICDNTDGVHYVQRKAFEVESAYNPKYKCDDYNAIPYVDLTAWKKPTIFD</sequence>
<dbReference type="PANTHER" id="PTHR11475">
    <property type="entry name" value="OXIDASE/PEROXIDASE"/>
    <property type="match status" value="1"/>
</dbReference>
<keyword evidence="5" id="KW-0349">Heme</keyword>
<dbReference type="PROSITE" id="PS50292">
    <property type="entry name" value="PEROXIDASE_3"/>
    <property type="match status" value="1"/>
</dbReference>
<keyword evidence="3" id="KW-0575">Peroxidase</keyword>
<dbReference type="GO" id="GO:0005576">
    <property type="term" value="C:extracellular region"/>
    <property type="evidence" value="ECO:0007669"/>
    <property type="project" value="UniProtKB-SubCell"/>
</dbReference>
<keyword evidence="2" id="KW-0964">Secreted</keyword>
<keyword evidence="4" id="KW-0325">Glycoprotein</keyword>
<organism evidence="7 8">
    <name type="scientific">Chrysodeixis includens</name>
    <name type="common">Soybean looper</name>
    <name type="synonym">Pseudoplusia includens</name>
    <dbReference type="NCBI Taxonomy" id="689277"/>
    <lineage>
        <taxon>Eukaryota</taxon>
        <taxon>Metazoa</taxon>
        <taxon>Ecdysozoa</taxon>
        <taxon>Arthropoda</taxon>
        <taxon>Hexapoda</taxon>
        <taxon>Insecta</taxon>
        <taxon>Pterygota</taxon>
        <taxon>Neoptera</taxon>
        <taxon>Endopterygota</taxon>
        <taxon>Lepidoptera</taxon>
        <taxon>Glossata</taxon>
        <taxon>Ditrysia</taxon>
        <taxon>Noctuoidea</taxon>
        <taxon>Noctuidae</taxon>
        <taxon>Plusiinae</taxon>
        <taxon>Chrysodeixis</taxon>
    </lineage>
</organism>
<dbReference type="PANTHER" id="PTHR11475:SF4">
    <property type="entry name" value="CHORION PEROXIDASE"/>
    <property type="match status" value="1"/>
</dbReference>
<dbReference type="Pfam" id="PF03098">
    <property type="entry name" value="An_peroxidase"/>
    <property type="match status" value="2"/>
</dbReference>
<keyword evidence="5" id="KW-0408">Iron</keyword>
<dbReference type="CDD" id="cd09823">
    <property type="entry name" value="peroxinectin_like"/>
    <property type="match status" value="1"/>
</dbReference>
<dbReference type="OrthoDB" id="2204368at2759"/>
<dbReference type="EMBL" id="LR824015">
    <property type="protein sequence ID" value="CAD0200249.1"/>
    <property type="molecule type" value="Genomic_DNA"/>
</dbReference>
<feature type="binding site" description="axial binding residue" evidence="5">
    <location>
        <position position="508"/>
    </location>
    <ligand>
        <name>heme b</name>
        <dbReference type="ChEBI" id="CHEBI:60344"/>
    </ligand>
    <ligandPart>
        <name>Fe</name>
        <dbReference type="ChEBI" id="CHEBI:18248"/>
    </ligandPart>
</feature>
<dbReference type="GO" id="GO:0004601">
    <property type="term" value="F:peroxidase activity"/>
    <property type="evidence" value="ECO:0007669"/>
    <property type="project" value="UniProtKB-KW"/>
</dbReference>